<proteinExistence type="predicted"/>
<feature type="region of interest" description="Disordered" evidence="1">
    <location>
        <begin position="82"/>
        <end position="104"/>
    </location>
</feature>
<organism evidence="2">
    <name type="scientific">Eutreptiella gymnastica</name>
    <dbReference type="NCBI Taxonomy" id="73025"/>
    <lineage>
        <taxon>Eukaryota</taxon>
        <taxon>Discoba</taxon>
        <taxon>Euglenozoa</taxon>
        <taxon>Euglenida</taxon>
        <taxon>Spirocuta</taxon>
        <taxon>Euglenophyceae</taxon>
        <taxon>Eutreptiales</taxon>
        <taxon>Eutreptiaceae</taxon>
        <taxon>Eutreptiella</taxon>
    </lineage>
</organism>
<accession>A0A6U8FHC2</accession>
<evidence type="ECO:0000313" key="3">
    <source>
        <dbReference type="EMBL" id="CAD9022633.1"/>
    </source>
</evidence>
<dbReference type="EMBL" id="HBGA01090293">
    <property type="protein sequence ID" value="CAD9022633.1"/>
    <property type="molecule type" value="Transcribed_RNA"/>
</dbReference>
<reference evidence="2" key="1">
    <citation type="submission" date="2021-01" db="EMBL/GenBank/DDBJ databases">
        <authorList>
            <person name="Corre E."/>
            <person name="Pelletier E."/>
            <person name="Niang G."/>
            <person name="Scheremetjew M."/>
            <person name="Finn R."/>
            <person name="Kale V."/>
            <person name="Holt S."/>
            <person name="Cochrane G."/>
            <person name="Meng A."/>
            <person name="Brown T."/>
            <person name="Cohen L."/>
        </authorList>
    </citation>
    <scope>NUCLEOTIDE SEQUENCE</scope>
    <source>
        <strain evidence="2">NIES-381</strain>
    </source>
</reference>
<name>A0A6U8FHC2_9EUGL</name>
<gene>
    <name evidence="2" type="ORF">EGYM00392_LOCUS33752</name>
    <name evidence="3" type="ORF">EGYM00392_LOCUS33754</name>
</gene>
<protein>
    <submittedName>
        <fullName evidence="2">Uncharacterized protein</fullName>
    </submittedName>
</protein>
<dbReference type="AlphaFoldDB" id="A0A6U8FHC2"/>
<dbReference type="EMBL" id="HBGA01090291">
    <property type="protein sequence ID" value="CAD9022631.1"/>
    <property type="molecule type" value="Transcribed_RNA"/>
</dbReference>
<sequence>MLQQHSRYVASTIKTSCKDTSLKLLLIPSRSTLSLWCCWAAQQFHSPILQPVPVLEASHPEGHPRTAHVVLFHRTRSSLFSRRRHVNPSHQEGQRQAGAPLSSTEPLEALLDQISLALID</sequence>
<evidence type="ECO:0000313" key="2">
    <source>
        <dbReference type="EMBL" id="CAD9022631.1"/>
    </source>
</evidence>
<evidence type="ECO:0000256" key="1">
    <source>
        <dbReference type="SAM" id="MobiDB-lite"/>
    </source>
</evidence>